<dbReference type="SUPFAM" id="SSF158446">
    <property type="entry name" value="IVS-encoded protein-like"/>
    <property type="match status" value="1"/>
</dbReference>
<dbReference type="PANTHER" id="PTHR38471">
    <property type="entry name" value="FOUR HELIX BUNDLE PROTEIN"/>
    <property type="match status" value="1"/>
</dbReference>
<dbReference type="InterPro" id="IPR036583">
    <property type="entry name" value="23S_rRNA_IVS_sf"/>
</dbReference>
<dbReference type="RefSeq" id="WP_078771110.1">
    <property type="nucleotide sequence ID" value="NZ_CBCSBR010000029.1"/>
</dbReference>
<evidence type="ECO:0000313" key="1">
    <source>
        <dbReference type="EMBL" id="OPC67449.1"/>
    </source>
</evidence>
<accession>A0A1T3MSI6</accession>
<dbReference type="PANTHER" id="PTHR38471:SF2">
    <property type="entry name" value="FOUR HELIX BUNDLE PROTEIN"/>
    <property type="match status" value="1"/>
</dbReference>
<organism evidence="1 2">
    <name type="scientific">Elizabethkingia occulta</name>
    <dbReference type="NCBI Taxonomy" id="1867263"/>
    <lineage>
        <taxon>Bacteria</taxon>
        <taxon>Pseudomonadati</taxon>
        <taxon>Bacteroidota</taxon>
        <taxon>Flavobacteriia</taxon>
        <taxon>Flavobacteriales</taxon>
        <taxon>Weeksellaceae</taxon>
        <taxon>Elizabethkingia</taxon>
    </lineage>
</organism>
<gene>
    <name evidence="1" type="ORF">BAZ10_15430</name>
</gene>
<dbReference type="NCBIfam" id="TIGR02436">
    <property type="entry name" value="four helix bundle protein"/>
    <property type="match status" value="1"/>
</dbReference>
<dbReference type="CDD" id="cd16377">
    <property type="entry name" value="23S_rRNA_IVP_like"/>
    <property type="match status" value="1"/>
</dbReference>
<sequence length="119" mass="13747">MHQFYFEKLEVWQNAKNLSVIIYQLTSNYPEKERFGLTSQMNRSSVSIAANIAEGSTRKSNKDKSRFINIAYGSTIELLNFLIISVELKLISEEVYAELRNKIEHIANQLNALEKRFSA</sequence>
<dbReference type="Gene3D" id="1.20.1440.60">
    <property type="entry name" value="23S rRNA-intervening sequence"/>
    <property type="match status" value="1"/>
</dbReference>
<protein>
    <submittedName>
        <fullName evidence="1">Four helix bundle protein</fullName>
    </submittedName>
</protein>
<dbReference type="AlphaFoldDB" id="A0A1T3MSI6"/>
<comment type="caution">
    <text evidence="1">The sequence shown here is derived from an EMBL/GenBank/DDBJ whole genome shotgun (WGS) entry which is preliminary data.</text>
</comment>
<proteinExistence type="predicted"/>
<dbReference type="Proteomes" id="UP000190813">
    <property type="component" value="Unassembled WGS sequence"/>
</dbReference>
<dbReference type="EMBL" id="MAHX01000007">
    <property type="protein sequence ID" value="OPC67449.1"/>
    <property type="molecule type" value="Genomic_DNA"/>
</dbReference>
<dbReference type="Pfam" id="PF05635">
    <property type="entry name" value="23S_rRNA_IVP"/>
    <property type="match status" value="1"/>
</dbReference>
<keyword evidence="2" id="KW-1185">Reference proteome</keyword>
<dbReference type="InterPro" id="IPR012657">
    <property type="entry name" value="23S_rRNA-intervening_sequence"/>
</dbReference>
<evidence type="ECO:0000313" key="2">
    <source>
        <dbReference type="Proteomes" id="UP000190813"/>
    </source>
</evidence>
<reference evidence="1 2" key="1">
    <citation type="submission" date="2016-06" db="EMBL/GenBank/DDBJ databases">
        <title>Revisiting the taxonomy of the Elizabethkingia Genus based on Whole-Genome Sequencing, Optical Mapping, and MALDI-TOF.</title>
        <authorList>
            <person name="Nicholson A.C."/>
        </authorList>
    </citation>
    <scope>NUCLEOTIDE SEQUENCE [LARGE SCALE GENOMIC DNA]</scope>
    <source>
        <strain evidence="1 2">G4070</strain>
    </source>
</reference>
<name>A0A1T3MSI6_9FLAO</name>